<protein>
    <submittedName>
        <fullName evidence="2">Uncharacterized protein</fullName>
    </submittedName>
</protein>
<accession>A0ABY4VE54</accession>
<organism evidence="2 3">
    <name type="scientific">Microbulbifer variabilis</name>
    <dbReference type="NCBI Taxonomy" id="266805"/>
    <lineage>
        <taxon>Bacteria</taxon>
        <taxon>Pseudomonadati</taxon>
        <taxon>Pseudomonadota</taxon>
        <taxon>Gammaproteobacteria</taxon>
        <taxon>Cellvibrionales</taxon>
        <taxon>Microbulbiferaceae</taxon>
        <taxon>Microbulbifer</taxon>
    </lineage>
</organism>
<name>A0ABY4VE54_9GAMM</name>
<evidence type="ECO:0000313" key="2">
    <source>
        <dbReference type="EMBL" id="USD20199.1"/>
    </source>
</evidence>
<reference evidence="2" key="1">
    <citation type="submission" date="2022-02" db="EMBL/GenBank/DDBJ databases">
        <title>Coral-associated bacteria.</title>
        <authorList>
            <person name="Tang K."/>
            <person name="Wang X."/>
        </authorList>
    </citation>
    <scope>NUCLEOTIDE SEQUENCE</scope>
    <source>
        <strain evidence="2">SCSIO 43006</strain>
    </source>
</reference>
<dbReference type="EMBL" id="CP092418">
    <property type="protein sequence ID" value="USD20199.1"/>
    <property type="molecule type" value="Genomic_DNA"/>
</dbReference>
<evidence type="ECO:0000256" key="1">
    <source>
        <dbReference type="SAM" id="Phobius"/>
    </source>
</evidence>
<sequence length="132" mass="14334">MEQLFGGVASLLLSNEGKLVDGTHYPLALFALSSATMGFLVVLLDWLMHLSGRDSVLKLIYRGPNIVWLILLWGLGAGLGGFVGAAFGILQLNRAACITIGISWPLILPRIISSLDQHEEREEIESFPGDTE</sequence>
<dbReference type="Proteomes" id="UP001055658">
    <property type="component" value="Chromosome"/>
</dbReference>
<keyword evidence="3" id="KW-1185">Reference proteome</keyword>
<feature type="transmembrane region" description="Helical" evidence="1">
    <location>
        <begin position="27"/>
        <end position="47"/>
    </location>
</feature>
<gene>
    <name evidence="2" type="ORF">MJO52_14050</name>
</gene>
<keyword evidence="1" id="KW-1133">Transmembrane helix</keyword>
<proteinExistence type="predicted"/>
<keyword evidence="1" id="KW-0472">Membrane</keyword>
<dbReference type="RefSeq" id="WP_252082354.1">
    <property type="nucleotide sequence ID" value="NZ_CP092418.1"/>
</dbReference>
<feature type="transmembrane region" description="Helical" evidence="1">
    <location>
        <begin position="67"/>
        <end position="90"/>
    </location>
</feature>
<keyword evidence="1" id="KW-0812">Transmembrane</keyword>
<evidence type="ECO:0000313" key="3">
    <source>
        <dbReference type="Proteomes" id="UP001055658"/>
    </source>
</evidence>